<proteinExistence type="predicted"/>
<dbReference type="RefSeq" id="WP_353865977.1">
    <property type="nucleotide sequence ID" value="NZ_CP088295.1"/>
</dbReference>
<feature type="compositionally biased region" description="Low complexity" evidence="1">
    <location>
        <begin position="75"/>
        <end position="88"/>
    </location>
</feature>
<reference evidence="3" key="1">
    <citation type="submission" date="2021-11" db="EMBL/GenBank/DDBJ databases">
        <title>Cultivation dependent microbiological survey of springs from the worlds oldest radium mine currently devoted to the extraction of radon-saturated water.</title>
        <authorList>
            <person name="Kapinusova G."/>
            <person name="Smrhova T."/>
            <person name="Strejcek M."/>
            <person name="Suman J."/>
            <person name="Jani K."/>
            <person name="Pajer P."/>
            <person name="Uhlik O."/>
        </authorList>
    </citation>
    <scope>NUCLEOTIDE SEQUENCE [LARGE SCALE GENOMIC DNA]</scope>
    <source>
        <strain evidence="3">J379</strain>
    </source>
</reference>
<evidence type="ECO:0008006" key="4">
    <source>
        <dbReference type="Google" id="ProtNLM"/>
    </source>
</evidence>
<dbReference type="SUPFAM" id="SSF51445">
    <property type="entry name" value="(Trans)glycosidases"/>
    <property type="match status" value="1"/>
</dbReference>
<evidence type="ECO:0000256" key="1">
    <source>
        <dbReference type="SAM" id="MobiDB-lite"/>
    </source>
</evidence>
<protein>
    <recommendedName>
        <fullName evidence="4">Asl1-like glycosyl hydrolase catalytic domain-containing protein</fullName>
    </recommendedName>
</protein>
<sequence length="396" mass="41950">MQHDARRPAQGDSDAQGQPGQQGQAAQQGPPQGARASLIAQSLKQAGCSARTQKKVTPGSAGAKSTTSRPASGNTGRTATPNPTTPTISPTPPTSQSWWTGIQGGANDWDARVGAKLGAKVVRVEFAIGTPVASMRAYIADYADRGIRVLPLAGFHGRIPSVGEAQSVADWAKEFGPGGSFWASRPAQAALAITHIEFGNETSFAYQGTQQSGGDYARRVRDAHAAIQAVGSPVGLLVQADNANQSDNWVAQMYAAVPNIHAYAAGWTVHPYGPRSKWQDRIDEVISSTGSRGAPSSIPVDITEWGLSTDNGRCLDDNYGWNRCMTYDEAGAALSGTVADMQARYGGRIRHFLVYNGRDLRSGGQTGDREHYFGLTTLNEQDKGAFTAAARTLMAM</sequence>
<keyword evidence="3" id="KW-1185">Reference proteome</keyword>
<feature type="compositionally biased region" description="Low complexity" evidence="1">
    <location>
        <begin position="10"/>
        <end position="37"/>
    </location>
</feature>
<dbReference type="Gene3D" id="3.20.20.80">
    <property type="entry name" value="Glycosidases"/>
    <property type="match status" value="1"/>
</dbReference>
<dbReference type="InterPro" id="IPR017853">
    <property type="entry name" value="GH"/>
</dbReference>
<evidence type="ECO:0000313" key="2">
    <source>
        <dbReference type="EMBL" id="UUY05532.1"/>
    </source>
</evidence>
<feature type="compositionally biased region" description="Polar residues" evidence="1">
    <location>
        <begin position="63"/>
        <end position="74"/>
    </location>
</feature>
<gene>
    <name evidence="2" type="ORF">LRS13_08440</name>
</gene>
<organism evidence="2 3">
    <name type="scientific">Svornostia abyssi</name>
    <dbReference type="NCBI Taxonomy" id="2898438"/>
    <lineage>
        <taxon>Bacteria</taxon>
        <taxon>Bacillati</taxon>
        <taxon>Actinomycetota</taxon>
        <taxon>Thermoleophilia</taxon>
        <taxon>Solirubrobacterales</taxon>
        <taxon>Baekduiaceae</taxon>
        <taxon>Svornostia</taxon>
    </lineage>
</organism>
<name>A0ABY5PLT6_9ACTN</name>
<feature type="region of interest" description="Disordered" evidence="1">
    <location>
        <begin position="1"/>
        <end position="103"/>
    </location>
</feature>
<dbReference type="Proteomes" id="UP001058860">
    <property type="component" value="Chromosome"/>
</dbReference>
<evidence type="ECO:0000313" key="3">
    <source>
        <dbReference type="Proteomes" id="UP001058860"/>
    </source>
</evidence>
<dbReference type="EMBL" id="CP088295">
    <property type="protein sequence ID" value="UUY05532.1"/>
    <property type="molecule type" value="Genomic_DNA"/>
</dbReference>
<accession>A0ABY5PLT6</accession>